<dbReference type="Proteomes" id="UP001528411">
    <property type="component" value="Unassembled WGS sequence"/>
</dbReference>
<gene>
    <name evidence="5" type="ORF">PN838_21090</name>
</gene>
<dbReference type="EMBL" id="JAQOMS010000002">
    <property type="protein sequence ID" value="MDC2890780.1"/>
    <property type="molecule type" value="Genomic_DNA"/>
</dbReference>
<keyword evidence="1" id="KW-0805">Transcription regulation</keyword>
<evidence type="ECO:0000313" key="6">
    <source>
        <dbReference type="Proteomes" id="UP001528411"/>
    </source>
</evidence>
<dbReference type="InterPro" id="IPR018062">
    <property type="entry name" value="HTH_AraC-typ_CS"/>
</dbReference>
<reference evidence="5 6" key="1">
    <citation type="submission" date="2023-01" db="EMBL/GenBank/DDBJ databases">
        <title>Psychrosphaera sp. nov., isolated from marine algae.</title>
        <authorList>
            <person name="Bayburt H."/>
            <person name="Choi B.J."/>
            <person name="Kim J.M."/>
            <person name="Choi D.G."/>
            <person name="Jeon C.O."/>
        </authorList>
    </citation>
    <scope>NUCLEOTIDE SEQUENCE [LARGE SCALE GENOMIC DNA]</scope>
    <source>
        <strain evidence="5 6">G1-22</strain>
    </source>
</reference>
<dbReference type="Pfam" id="PF12833">
    <property type="entry name" value="HTH_18"/>
    <property type="match status" value="1"/>
</dbReference>
<accession>A0ABT5FHV7</accession>
<name>A0ABT5FHV7_9GAMM</name>
<dbReference type="PROSITE" id="PS01124">
    <property type="entry name" value="HTH_ARAC_FAMILY_2"/>
    <property type="match status" value="1"/>
</dbReference>
<dbReference type="InterPro" id="IPR018060">
    <property type="entry name" value="HTH_AraC"/>
</dbReference>
<dbReference type="SMART" id="SM00342">
    <property type="entry name" value="HTH_ARAC"/>
    <property type="match status" value="1"/>
</dbReference>
<sequence length="250" mass="29206">MSTIERLNNDPFLQEANITQLLEMFDLLPNTLFWVKNFEGQVKYGNLRFIEHVGAKSLAQIIDKTDYDFAPRHLAKQFVTDDKKIVLGDVVTNRLELNMDVRGNIAWYSTSKRPLYNKQHVIIGSYGITRILHDKVEPYPELHSIRKPLEFIKENFARDICIQELADTAHISISALERRFKKFLQKTPKQFITQIRLEYARKQLIETVTPIADVGFNSGFSDHSYFSKQYKLLFDELPSVTRKHRDANEI</sequence>
<proteinExistence type="predicted"/>
<comment type="caution">
    <text evidence="5">The sequence shown here is derived from an EMBL/GenBank/DDBJ whole genome shotgun (WGS) entry which is preliminary data.</text>
</comment>
<keyword evidence="2" id="KW-0238">DNA-binding</keyword>
<dbReference type="PROSITE" id="PS00041">
    <property type="entry name" value="HTH_ARAC_FAMILY_1"/>
    <property type="match status" value="1"/>
</dbReference>
<dbReference type="InterPro" id="IPR013656">
    <property type="entry name" value="PAS_4"/>
</dbReference>
<dbReference type="Pfam" id="PF08448">
    <property type="entry name" value="PAS_4"/>
    <property type="match status" value="1"/>
</dbReference>
<organism evidence="5 6">
    <name type="scientific">Psychrosphaera algicola</name>
    <dbReference type="NCBI Taxonomy" id="3023714"/>
    <lineage>
        <taxon>Bacteria</taxon>
        <taxon>Pseudomonadati</taxon>
        <taxon>Pseudomonadota</taxon>
        <taxon>Gammaproteobacteria</taxon>
        <taxon>Alteromonadales</taxon>
        <taxon>Pseudoalteromonadaceae</taxon>
        <taxon>Psychrosphaera</taxon>
    </lineage>
</organism>
<evidence type="ECO:0000256" key="1">
    <source>
        <dbReference type="ARBA" id="ARBA00023015"/>
    </source>
</evidence>
<evidence type="ECO:0000259" key="4">
    <source>
        <dbReference type="PROSITE" id="PS01124"/>
    </source>
</evidence>
<dbReference type="PANTHER" id="PTHR43280:SF28">
    <property type="entry name" value="HTH-TYPE TRANSCRIPTIONAL ACTIVATOR RHAS"/>
    <property type="match status" value="1"/>
</dbReference>
<feature type="domain" description="HTH araC/xylS-type" evidence="4">
    <location>
        <begin position="146"/>
        <end position="244"/>
    </location>
</feature>
<keyword evidence="6" id="KW-1185">Reference proteome</keyword>
<keyword evidence="3" id="KW-0804">Transcription</keyword>
<protein>
    <submittedName>
        <fullName evidence="5">Helix-turn-helix domain-containing protein</fullName>
    </submittedName>
</protein>
<evidence type="ECO:0000256" key="3">
    <source>
        <dbReference type="ARBA" id="ARBA00023163"/>
    </source>
</evidence>
<evidence type="ECO:0000313" key="5">
    <source>
        <dbReference type="EMBL" id="MDC2890780.1"/>
    </source>
</evidence>
<dbReference type="PANTHER" id="PTHR43280">
    <property type="entry name" value="ARAC-FAMILY TRANSCRIPTIONAL REGULATOR"/>
    <property type="match status" value="1"/>
</dbReference>
<evidence type="ECO:0000256" key="2">
    <source>
        <dbReference type="ARBA" id="ARBA00023125"/>
    </source>
</evidence>
<dbReference type="RefSeq" id="WP_215965469.1">
    <property type="nucleotide sequence ID" value="NZ_JAQOMS010000002.1"/>
</dbReference>